<dbReference type="InterPro" id="IPR001487">
    <property type="entry name" value="Bromodomain"/>
</dbReference>
<feature type="domain" description="Bromo" evidence="6">
    <location>
        <begin position="178"/>
        <end position="233"/>
    </location>
</feature>
<dbReference type="Pfam" id="PF00439">
    <property type="entry name" value="Bromodomain"/>
    <property type="match status" value="1"/>
</dbReference>
<dbReference type="PROSITE" id="PS50014">
    <property type="entry name" value="BROMODOMAIN_2"/>
    <property type="match status" value="1"/>
</dbReference>
<evidence type="ECO:0000256" key="2">
    <source>
        <dbReference type="ARBA" id="ARBA00023117"/>
    </source>
</evidence>
<evidence type="ECO:0000259" key="6">
    <source>
        <dbReference type="PROSITE" id="PS50014"/>
    </source>
</evidence>
<name>A0A0N4WUJ4_HAEPC</name>
<evidence type="ECO:0000256" key="4">
    <source>
        <dbReference type="PROSITE-ProRule" id="PRU00035"/>
    </source>
</evidence>
<dbReference type="PANTHER" id="PTHR45915:SF6">
    <property type="entry name" value="E3 UBIQUITIN-PROTEIN LIGASE TRIM33"/>
    <property type="match status" value="1"/>
</dbReference>
<evidence type="ECO:0000313" key="7">
    <source>
        <dbReference type="WBParaSite" id="HPLM_0001532201-mRNA-1"/>
    </source>
</evidence>
<evidence type="ECO:0000256" key="5">
    <source>
        <dbReference type="SAM" id="MobiDB-lite"/>
    </source>
</evidence>
<dbReference type="PRINTS" id="PR00503">
    <property type="entry name" value="BROMODOMAIN"/>
</dbReference>
<proteinExistence type="predicted"/>
<protein>
    <submittedName>
        <fullName evidence="7">Bromo domain-containing protein</fullName>
    </submittedName>
</protein>
<dbReference type="InterPro" id="IPR036427">
    <property type="entry name" value="Bromodomain-like_sf"/>
</dbReference>
<dbReference type="AlphaFoldDB" id="A0A0N4WUJ4"/>
<dbReference type="PANTHER" id="PTHR45915">
    <property type="entry name" value="TRANSCRIPTION INTERMEDIARY FACTOR"/>
    <property type="match status" value="1"/>
</dbReference>
<comment type="subcellular location">
    <subcellularLocation>
        <location evidence="1">Nucleus</location>
    </subcellularLocation>
</comment>
<evidence type="ECO:0000256" key="1">
    <source>
        <dbReference type="ARBA" id="ARBA00004123"/>
    </source>
</evidence>
<dbReference type="Gene3D" id="1.20.920.10">
    <property type="entry name" value="Bromodomain-like"/>
    <property type="match status" value="1"/>
</dbReference>
<dbReference type="SMART" id="SM00297">
    <property type="entry name" value="BROMO"/>
    <property type="match status" value="1"/>
</dbReference>
<feature type="region of interest" description="Disordered" evidence="5">
    <location>
        <begin position="272"/>
        <end position="293"/>
    </location>
</feature>
<dbReference type="GO" id="GO:0005634">
    <property type="term" value="C:nucleus"/>
    <property type="evidence" value="ECO:0007669"/>
    <property type="project" value="UniProtKB-SubCell"/>
</dbReference>
<dbReference type="GO" id="GO:0000785">
    <property type="term" value="C:chromatin"/>
    <property type="evidence" value="ECO:0007669"/>
    <property type="project" value="TreeGrafter"/>
</dbReference>
<keyword evidence="2 4" id="KW-0103">Bromodomain</keyword>
<accession>A0A0N4WUJ4</accession>
<reference evidence="7" key="1">
    <citation type="submission" date="2017-02" db="UniProtKB">
        <authorList>
            <consortium name="WormBaseParasite"/>
        </authorList>
    </citation>
    <scope>IDENTIFICATION</scope>
</reference>
<sequence>LLTHDDLFCIGHRLCSKRDVRIKRVHLLRMVGEILEKIDTDPGYASKISYDEYPTDDWDVPDMRDVEEIFDALCATAHFHGWSYTKLMPMAMVLYVANFHFNDFTKYFVIKPETVMNSRKRNSESDSLDFHNENGSSLPSTIKRGLSMNELCYKVLLCCYEHAECASCFAQPVPENTPGYYKVIQNPMDLGTIAAQLQNSSVTGAMSVSEFIEKMNTVFRNCSKFNPKNSPVAEAGRRVWQSYQSAVKKYLPSYTKDIWLYVSLHDRKVSLQKRRKRSLSKNDLKTPRLSSVQ</sequence>
<dbReference type="WBParaSite" id="HPLM_0001532201-mRNA-1">
    <property type="protein sequence ID" value="HPLM_0001532201-mRNA-1"/>
    <property type="gene ID" value="HPLM_0001532201"/>
</dbReference>
<organism evidence="7">
    <name type="scientific">Haemonchus placei</name>
    <name type="common">Barber's pole worm</name>
    <dbReference type="NCBI Taxonomy" id="6290"/>
    <lineage>
        <taxon>Eukaryota</taxon>
        <taxon>Metazoa</taxon>
        <taxon>Ecdysozoa</taxon>
        <taxon>Nematoda</taxon>
        <taxon>Chromadorea</taxon>
        <taxon>Rhabditida</taxon>
        <taxon>Rhabditina</taxon>
        <taxon>Rhabditomorpha</taxon>
        <taxon>Strongyloidea</taxon>
        <taxon>Trichostrongylidae</taxon>
        <taxon>Haemonchus</taxon>
    </lineage>
</organism>
<keyword evidence="3" id="KW-0539">Nucleus</keyword>
<evidence type="ECO:0000256" key="3">
    <source>
        <dbReference type="ARBA" id="ARBA00023242"/>
    </source>
</evidence>
<dbReference type="SUPFAM" id="SSF47370">
    <property type="entry name" value="Bromodomain"/>
    <property type="match status" value="1"/>
</dbReference>